<dbReference type="OrthoDB" id="9815829at2"/>
<dbReference type="InterPro" id="IPR029044">
    <property type="entry name" value="Nucleotide-diphossugar_trans"/>
</dbReference>
<evidence type="ECO:0000259" key="1">
    <source>
        <dbReference type="Pfam" id="PF00535"/>
    </source>
</evidence>
<dbReference type="PANTHER" id="PTHR22916:SF3">
    <property type="entry name" value="UDP-GLCNAC:BETAGAL BETA-1,3-N-ACETYLGLUCOSAMINYLTRANSFERASE-LIKE PROTEIN 1"/>
    <property type="match status" value="1"/>
</dbReference>
<sequence length="331" mass="38968">MPKVSVYIPLYNREQSIGKAIEGLLQQSYKDFELIIIDDGSTDNSIEVVNKYNDKRIKVYQNSENKGVVYTRNRAFELASGEYLAINDSDDYSLPERLEKQVKFLDSNAQIGILGGKALRIDHLGEKRIWEYPNEPKNIKCRLFWGSSMINSTLMMRLKMMIENNLRYDENFPVAEDYDIFERAQNCFELRNLDEVLVKYYSHPANLTYTQNELMVNKAFEINMRQLTKLGVILNQIESEIWFKLFSYDFNFNKASLVILSSLGEKLIRANNQLMIYDENIFANQLSQRIYECLYHTKKYGSYKSFTKSTLMLHKSLSPIERMKFYISQFR</sequence>
<dbReference type="RefSeq" id="WP_142531621.1">
    <property type="nucleotide sequence ID" value="NZ_FXTB01000001.1"/>
</dbReference>
<dbReference type="CDD" id="cd00761">
    <property type="entry name" value="Glyco_tranf_GTA_type"/>
    <property type="match status" value="1"/>
</dbReference>
<evidence type="ECO:0000313" key="3">
    <source>
        <dbReference type="Proteomes" id="UP000319040"/>
    </source>
</evidence>
<evidence type="ECO:0000313" key="2">
    <source>
        <dbReference type="EMBL" id="SMO35323.1"/>
    </source>
</evidence>
<keyword evidence="2" id="KW-0808">Transferase</keyword>
<organism evidence="2 3">
    <name type="scientific">Saccharicrinis carchari</name>
    <dbReference type="NCBI Taxonomy" id="1168039"/>
    <lineage>
        <taxon>Bacteria</taxon>
        <taxon>Pseudomonadati</taxon>
        <taxon>Bacteroidota</taxon>
        <taxon>Bacteroidia</taxon>
        <taxon>Marinilabiliales</taxon>
        <taxon>Marinilabiliaceae</taxon>
        <taxon>Saccharicrinis</taxon>
    </lineage>
</organism>
<dbReference type="AlphaFoldDB" id="A0A521AKL1"/>
<feature type="domain" description="Glycosyltransferase 2-like" evidence="1">
    <location>
        <begin position="5"/>
        <end position="158"/>
    </location>
</feature>
<dbReference type="GO" id="GO:0016758">
    <property type="term" value="F:hexosyltransferase activity"/>
    <property type="evidence" value="ECO:0007669"/>
    <property type="project" value="UniProtKB-ARBA"/>
</dbReference>
<dbReference type="InterPro" id="IPR001173">
    <property type="entry name" value="Glyco_trans_2-like"/>
</dbReference>
<dbReference type="Proteomes" id="UP000319040">
    <property type="component" value="Unassembled WGS sequence"/>
</dbReference>
<name>A0A521AKL1_SACCC</name>
<reference evidence="2 3" key="1">
    <citation type="submission" date="2017-05" db="EMBL/GenBank/DDBJ databases">
        <authorList>
            <person name="Varghese N."/>
            <person name="Submissions S."/>
        </authorList>
    </citation>
    <scope>NUCLEOTIDE SEQUENCE [LARGE SCALE GENOMIC DNA]</scope>
    <source>
        <strain evidence="2 3">DSM 27040</strain>
    </source>
</reference>
<dbReference type="Pfam" id="PF00535">
    <property type="entry name" value="Glycos_transf_2"/>
    <property type="match status" value="1"/>
</dbReference>
<gene>
    <name evidence="2" type="ORF">SAMN06265379_101214</name>
</gene>
<keyword evidence="3" id="KW-1185">Reference proteome</keyword>
<dbReference type="PANTHER" id="PTHR22916">
    <property type="entry name" value="GLYCOSYLTRANSFERASE"/>
    <property type="match status" value="1"/>
</dbReference>
<dbReference type="SUPFAM" id="SSF53448">
    <property type="entry name" value="Nucleotide-diphospho-sugar transferases"/>
    <property type="match status" value="1"/>
</dbReference>
<dbReference type="Gene3D" id="3.90.550.10">
    <property type="entry name" value="Spore Coat Polysaccharide Biosynthesis Protein SpsA, Chain A"/>
    <property type="match status" value="1"/>
</dbReference>
<dbReference type="EMBL" id="FXTB01000001">
    <property type="protein sequence ID" value="SMO35323.1"/>
    <property type="molecule type" value="Genomic_DNA"/>
</dbReference>
<protein>
    <submittedName>
        <fullName evidence="2">Glycosyl transferase family 2</fullName>
    </submittedName>
</protein>
<proteinExistence type="predicted"/>
<accession>A0A521AKL1</accession>